<comment type="caution">
    <text evidence="2">The sequence shown here is derived from an EMBL/GenBank/DDBJ whole genome shotgun (WGS) entry which is preliminary data.</text>
</comment>
<feature type="compositionally biased region" description="Polar residues" evidence="1">
    <location>
        <begin position="402"/>
        <end position="411"/>
    </location>
</feature>
<keyword evidence="3" id="KW-1185">Reference proteome</keyword>
<gene>
    <name evidence="2" type="ORF">OCU04_008793</name>
</gene>
<feature type="region of interest" description="Disordered" evidence="1">
    <location>
        <begin position="303"/>
        <end position="421"/>
    </location>
</feature>
<dbReference type="AlphaFoldDB" id="A0A9X0AHE1"/>
<dbReference type="EMBL" id="JAPEIS010000010">
    <property type="protein sequence ID" value="KAJ8062243.1"/>
    <property type="molecule type" value="Genomic_DNA"/>
</dbReference>
<protein>
    <submittedName>
        <fullName evidence="2">Uncharacterized protein</fullName>
    </submittedName>
</protein>
<feature type="region of interest" description="Disordered" evidence="1">
    <location>
        <begin position="208"/>
        <end position="265"/>
    </location>
</feature>
<organism evidence="2 3">
    <name type="scientific">Sclerotinia nivalis</name>
    <dbReference type="NCBI Taxonomy" id="352851"/>
    <lineage>
        <taxon>Eukaryota</taxon>
        <taxon>Fungi</taxon>
        <taxon>Dikarya</taxon>
        <taxon>Ascomycota</taxon>
        <taxon>Pezizomycotina</taxon>
        <taxon>Leotiomycetes</taxon>
        <taxon>Helotiales</taxon>
        <taxon>Sclerotiniaceae</taxon>
        <taxon>Sclerotinia</taxon>
    </lineage>
</organism>
<feature type="region of interest" description="Disordered" evidence="1">
    <location>
        <begin position="1"/>
        <end position="82"/>
    </location>
</feature>
<dbReference type="OrthoDB" id="3551395at2759"/>
<feature type="region of interest" description="Disordered" evidence="1">
    <location>
        <begin position="125"/>
        <end position="164"/>
    </location>
</feature>
<feature type="compositionally biased region" description="Basic and acidic residues" evidence="1">
    <location>
        <begin position="52"/>
        <end position="68"/>
    </location>
</feature>
<feature type="compositionally biased region" description="Polar residues" evidence="1">
    <location>
        <begin position="145"/>
        <end position="154"/>
    </location>
</feature>
<reference evidence="2" key="1">
    <citation type="submission" date="2022-11" db="EMBL/GenBank/DDBJ databases">
        <title>Genome Resource of Sclerotinia nivalis Strain SnTB1, a Plant Pathogen Isolated from American Ginseng.</title>
        <authorList>
            <person name="Fan S."/>
        </authorList>
    </citation>
    <scope>NUCLEOTIDE SEQUENCE</scope>
    <source>
        <strain evidence="2">SnTB1</strain>
    </source>
</reference>
<name>A0A9X0AHE1_9HELO</name>
<feature type="compositionally biased region" description="Low complexity" evidence="1">
    <location>
        <begin position="383"/>
        <end position="401"/>
    </location>
</feature>
<evidence type="ECO:0000313" key="2">
    <source>
        <dbReference type="EMBL" id="KAJ8062243.1"/>
    </source>
</evidence>
<accession>A0A9X0AHE1</accession>
<evidence type="ECO:0000256" key="1">
    <source>
        <dbReference type="SAM" id="MobiDB-lite"/>
    </source>
</evidence>
<dbReference type="Proteomes" id="UP001152300">
    <property type="component" value="Unassembled WGS sequence"/>
</dbReference>
<feature type="compositionally biased region" description="Polar residues" evidence="1">
    <location>
        <begin position="236"/>
        <end position="249"/>
    </location>
</feature>
<evidence type="ECO:0000313" key="3">
    <source>
        <dbReference type="Proteomes" id="UP001152300"/>
    </source>
</evidence>
<feature type="compositionally biased region" description="Basic and acidic residues" evidence="1">
    <location>
        <begin position="135"/>
        <end position="144"/>
    </location>
</feature>
<sequence>MPPTSPRPSVTSSSRSHIRHPSNNSDVQPHSKKAGHSSAVNSDYGPPLPDPAGDRLSRRAIKSARDASNDVPPLPNPASPARLFRHRYKTYNSCYSPSPTDYTATDILLRARELLQARGVELAPDQPIVSPLPDPVRDQNHEQNEQSNSESTGYSAPKNADCIPTIHDTASDLLDRQIEGVGTPENLNDSPQFKTIVTTVPRSLVRRTARGSGYQHSQPRPARFQPYPQAGRRNAVSLNSGNPGRTPNTHPLPEYVTHTPSSHTRHISEPLPTIGEFYTSWNPNANPDVNPLFAPDAAKKLDNVNHARRVRRPSALSNAVSTHDDEMKGQQGSEKMNIDSSERSPTSLPSHMHPTGYRTSSDQRRKSARDAFTTPNNPIPNDSPLFSSPSSTPGPPTFSQSAGNTTASSRRPAQDKTGRLWRAMYEKNAANVQRDLATMKSKGTEDIDLGKLVIQEKSDEMGKK</sequence>
<proteinExistence type="predicted"/>